<proteinExistence type="predicted"/>
<dbReference type="EMBL" id="KQ947409">
    <property type="protein sequence ID" value="KUJ20379.1"/>
    <property type="molecule type" value="Genomic_DNA"/>
</dbReference>
<sequence>MRFSQTPPSLISLLLVALSQINTVSAGPFPKDPLHDLLGLGWLQPRDCASYCGAENQYCCTTGQACFTNAQNVAYCSAGAAVSGYGVYTTTWTETDLVTYTSTYSSYYQVATTTQVWASATTYTAAPAICTTSLGESSCGTICCAQNQQCAFAGSCTAYTSTYIAATSTYSAPLRPTSGGVSTQTSVVSATTTAPFISPATASGSTLPVTSASSSSGLSAGAIAGIVIGVIAGVILLLLICFCCIARSLFDGILGLFGLGKRRNRDRRSTERVEVVERYSRHGSGTASRRDTHSGWFGGGGGGRPARVVEERRTEKKSSGFGGLGMVGAGLLGLAAVLGLKRREDRKAKSNAARSDISSSYYTDSYTGTSASSQSSDRHTRRSGGTRGTRQTSRR</sequence>
<evidence type="ECO:0000313" key="4">
    <source>
        <dbReference type="EMBL" id="KUJ20379.1"/>
    </source>
</evidence>
<feature type="signal peptide" evidence="3">
    <location>
        <begin position="1"/>
        <end position="26"/>
    </location>
</feature>
<name>A0A194XJU2_MOLSC</name>
<keyword evidence="2" id="KW-0812">Transmembrane</keyword>
<feature type="transmembrane region" description="Helical" evidence="2">
    <location>
        <begin position="226"/>
        <end position="259"/>
    </location>
</feature>
<dbReference type="OrthoDB" id="5425848at2759"/>
<feature type="transmembrane region" description="Helical" evidence="2">
    <location>
        <begin position="321"/>
        <end position="340"/>
    </location>
</feature>
<feature type="chain" id="PRO_5008268323" evidence="3">
    <location>
        <begin position="27"/>
        <end position="395"/>
    </location>
</feature>
<dbReference type="KEGG" id="psco:LY89DRAFT_705320"/>
<dbReference type="PANTHER" id="PTHR16861">
    <property type="entry name" value="GLYCOPROTEIN 38"/>
    <property type="match status" value="1"/>
</dbReference>
<evidence type="ECO:0000256" key="2">
    <source>
        <dbReference type="SAM" id="Phobius"/>
    </source>
</evidence>
<keyword evidence="2" id="KW-0472">Membrane</keyword>
<keyword evidence="2" id="KW-1133">Transmembrane helix</keyword>
<keyword evidence="3" id="KW-0732">Signal</keyword>
<protein>
    <submittedName>
        <fullName evidence="4">Uncharacterized protein</fullName>
    </submittedName>
</protein>
<dbReference type="PANTHER" id="PTHR16861:SF10">
    <property type="entry name" value="MID2 DOMAIN-CONTAINING PROTEIN"/>
    <property type="match status" value="1"/>
</dbReference>
<evidence type="ECO:0000256" key="1">
    <source>
        <dbReference type="SAM" id="MobiDB-lite"/>
    </source>
</evidence>
<reference evidence="4 5" key="1">
    <citation type="submission" date="2015-10" db="EMBL/GenBank/DDBJ databases">
        <title>Full genome of DAOMC 229536 Phialocephala scopiformis, a fungal endophyte of spruce producing the potent anti-insectan compound rugulosin.</title>
        <authorList>
            <consortium name="DOE Joint Genome Institute"/>
            <person name="Walker A.K."/>
            <person name="Frasz S.L."/>
            <person name="Seifert K.A."/>
            <person name="Miller J.D."/>
            <person name="Mondo S.J."/>
            <person name="Labutti K."/>
            <person name="Lipzen A."/>
            <person name="Dockter R."/>
            <person name="Kennedy M."/>
            <person name="Grigoriev I.V."/>
            <person name="Spatafora J.W."/>
        </authorList>
    </citation>
    <scope>NUCLEOTIDE SEQUENCE [LARGE SCALE GENOMIC DNA]</scope>
    <source>
        <strain evidence="4 5">CBS 120377</strain>
    </source>
</reference>
<dbReference type="GeneID" id="28827171"/>
<evidence type="ECO:0000313" key="5">
    <source>
        <dbReference type="Proteomes" id="UP000070700"/>
    </source>
</evidence>
<gene>
    <name evidence="4" type="ORF">LY89DRAFT_705320</name>
</gene>
<dbReference type="RefSeq" id="XP_018074734.1">
    <property type="nucleotide sequence ID" value="XM_018217445.1"/>
</dbReference>
<feature type="compositionally biased region" description="Low complexity" evidence="1">
    <location>
        <begin position="355"/>
        <end position="375"/>
    </location>
</feature>
<evidence type="ECO:0000256" key="3">
    <source>
        <dbReference type="SAM" id="SignalP"/>
    </source>
</evidence>
<feature type="region of interest" description="Disordered" evidence="1">
    <location>
        <begin position="345"/>
        <end position="395"/>
    </location>
</feature>
<dbReference type="InParanoid" id="A0A194XJU2"/>
<dbReference type="AlphaFoldDB" id="A0A194XJU2"/>
<organism evidence="4 5">
    <name type="scientific">Mollisia scopiformis</name>
    <name type="common">Conifer needle endophyte fungus</name>
    <name type="synonym">Phialocephala scopiformis</name>
    <dbReference type="NCBI Taxonomy" id="149040"/>
    <lineage>
        <taxon>Eukaryota</taxon>
        <taxon>Fungi</taxon>
        <taxon>Dikarya</taxon>
        <taxon>Ascomycota</taxon>
        <taxon>Pezizomycotina</taxon>
        <taxon>Leotiomycetes</taxon>
        <taxon>Helotiales</taxon>
        <taxon>Mollisiaceae</taxon>
        <taxon>Mollisia</taxon>
    </lineage>
</organism>
<feature type="region of interest" description="Disordered" evidence="1">
    <location>
        <begin position="278"/>
        <end position="321"/>
    </location>
</feature>
<feature type="compositionally biased region" description="Basic and acidic residues" evidence="1">
    <location>
        <begin position="307"/>
        <end position="318"/>
    </location>
</feature>
<keyword evidence="5" id="KW-1185">Reference proteome</keyword>
<dbReference type="Proteomes" id="UP000070700">
    <property type="component" value="Unassembled WGS sequence"/>
</dbReference>
<accession>A0A194XJU2</accession>